<dbReference type="KEGG" id="cyj:Cyan7822_3193"/>
<keyword evidence="3" id="KW-1185">Reference proteome</keyword>
<dbReference type="OrthoDB" id="490503at2"/>
<feature type="coiled-coil region" evidence="1">
    <location>
        <begin position="71"/>
        <end position="127"/>
    </location>
</feature>
<dbReference type="AlphaFoldDB" id="E0UBT1"/>
<evidence type="ECO:0000313" key="3">
    <source>
        <dbReference type="Proteomes" id="UP000008206"/>
    </source>
</evidence>
<evidence type="ECO:0000313" key="2">
    <source>
        <dbReference type="EMBL" id="ADN15146.1"/>
    </source>
</evidence>
<dbReference type="EMBL" id="CP002198">
    <property type="protein sequence ID" value="ADN15146.1"/>
    <property type="molecule type" value="Genomic_DNA"/>
</dbReference>
<dbReference type="Proteomes" id="UP000008206">
    <property type="component" value="Chromosome"/>
</dbReference>
<protein>
    <submittedName>
        <fullName evidence="2">Uncharacterized protein</fullName>
    </submittedName>
</protein>
<dbReference type="HOGENOM" id="CLU_136744_0_0_3"/>
<sequence>MIELFTGTVIAIGSVIAQKTLEKTEDKVSDILSEKISQFINALTKTAPKIATALALAPEQPLDYGQAVLEVETAAKNNTELSQSIDELAKAAEAEPPPNITEILQKIDQELQQKQFSIQNLAKLTEKINNFNQAQTIHIIQNNTF</sequence>
<accession>E0UBT1</accession>
<gene>
    <name evidence="2" type="ordered locus">Cyan7822_3193</name>
</gene>
<keyword evidence="1" id="KW-0175">Coiled coil</keyword>
<organism evidence="2 3">
    <name type="scientific">Gloeothece verrucosa (strain PCC 7822)</name>
    <name type="common">Cyanothece sp. (strain PCC 7822)</name>
    <dbReference type="NCBI Taxonomy" id="497965"/>
    <lineage>
        <taxon>Bacteria</taxon>
        <taxon>Bacillati</taxon>
        <taxon>Cyanobacteriota</taxon>
        <taxon>Cyanophyceae</taxon>
        <taxon>Oscillatoriophycideae</taxon>
        <taxon>Chroococcales</taxon>
        <taxon>Aphanothecaceae</taxon>
        <taxon>Gloeothece</taxon>
        <taxon>Gloeothece verrucosa</taxon>
    </lineage>
</organism>
<evidence type="ECO:0000256" key="1">
    <source>
        <dbReference type="SAM" id="Coils"/>
    </source>
</evidence>
<reference evidence="3" key="1">
    <citation type="journal article" date="2011" name="MBio">
        <title>Novel metabolic attributes of the genus Cyanothece, comprising a group of unicellular nitrogen-fixing Cyanobacteria.</title>
        <authorList>
            <person name="Bandyopadhyay A."/>
            <person name="Elvitigala T."/>
            <person name="Welsh E."/>
            <person name="Stockel J."/>
            <person name="Liberton M."/>
            <person name="Min H."/>
            <person name="Sherman L.A."/>
            <person name="Pakrasi H.B."/>
        </authorList>
    </citation>
    <scope>NUCLEOTIDE SEQUENCE [LARGE SCALE GENOMIC DNA]</scope>
    <source>
        <strain evidence="3">PCC 7822</strain>
    </source>
</reference>
<name>E0UBT1_GLOV7</name>
<dbReference type="eggNOG" id="ENOG5032VW8">
    <property type="taxonomic scope" value="Bacteria"/>
</dbReference>
<proteinExistence type="predicted"/>